<sequence>MTKCLAIITLHHASSCQLVTRLFTECRNGSLYGLPRVSAWPGTCSPVAALQTLLCWLKCPGGRRMSGKNCMCRAIHLHWTDCQAPSSTLKAYKKLNTNAKPHKLGQKQAKKLWAAAGNVRCPLF</sequence>
<organism evidence="1">
    <name type="scientific">Amblyomma triste</name>
    <name type="common">Neotropical tick</name>
    <dbReference type="NCBI Taxonomy" id="251400"/>
    <lineage>
        <taxon>Eukaryota</taxon>
        <taxon>Metazoa</taxon>
        <taxon>Ecdysozoa</taxon>
        <taxon>Arthropoda</taxon>
        <taxon>Chelicerata</taxon>
        <taxon>Arachnida</taxon>
        <taxon>Acari</taxon>
        <taxon>Parasitiformes</taxon>
        <taxon>Ixodida</taxon>
        <taxon>Ixodoidea</taxon>
        <taxon>Ixodidae</taxon>
        <taxon>Amblyomminae</taxon>
        <taxon>Amblyomma</taxon>
    </lineage>
</organism>
<name>A0A023G1Y3_AMBTT</name>
<dbReference type="EMBL" id="GBBM01007644">
    <property type="protein sequence ID" value="JAC27774.1"/>
    <property type="molecule type" value="mRNA"/>
</dbReference>
<reference evidence="1" key="1">
    <citation type="submission" date="2014-03" db="EMBL/GenBank/DDBJ databases">
        <title>The sialotranscriptome of Amblyomma triste, Amblyomma parvum and Amblyomma cajennense ticks, uncovered by 454-based RNA-seq.</title>
        <authorList>
            <person name="Garcia G.R."/>
            <person name="Gardinassi L.G."/>
            <person name="Ribeiro J.M."/>
            <person name="Anatriello E."/>
            <person name="Ferreira B.R."/>
            <person name="Moreira H.N."/>
            <person name="Mafra C."/>
            <person name="Olegario M.M."/>
            <person name="Szabo P.J."/>
            <person name="Miranda-Santos I.K."/>
            <person name="Maruyama S.R."/>
        </authorList>
    </citation>
    <scope>NUCLEOTIDE SEQUENCE</scope>
    <source>
        <strain evidence="1">Mato Grasso do Sul</strain>
        <tissue evidence="1">Salivary glands</tissue>
    </source>
</reference>
<proteinExistence type="evidence at transcript level"/>
<feature type="non-terminal residue" evidence="1">
    <location>
        <position position="124"/>
    </location>
</feature>
<dbReference type="AlphaFoldDB" id="A0A023G1Y3"/>
<accession>A0A023G1Y3</accession>
<evidence type="ECO:0000313" key="1">
    <source>
        <dbReference type="EMBL" id="JAC27774.1"/>
    </source>
</evidence>
<protein>
    <submittedName>
        <fullName evidence="1">Putative secreted protein</fullName>
    </submittedName>
</protein>